<evidence type="ECO:0000313" key="2">
    <source>
        <dbReference type="Proteomes" id="UP000319852"/>
    </source>
</evidence>
<gene>
    <name evidence="1" type="ORF">HG15A2_01890</name>
</gene>
<evidence type="ECO:0008006" key="3">
    <source>
        <dbReference type="Google" id="ProtNLM"/>
    </source>
</evidence>
<proteinExistence type="predicted"/>
<dbReference type="EMBL" id="CP036263">
    <property type="protein sequence ID" value="QDS96930.1"/>
    <property type="molecule type" value="Genomic_DNA"/>
</dbReference>
<protein>
    <recommendedName>
        <fullName evidence="3">PEP-CTERM protein-sorting domain-containing protein</fullName>
    </recommendedName>
</protein>
<accession>A0A517MPX2</accession>
<name>A0A517MPX2_9BACT</name>
<organism evidence="1 2">
    <name type="scientific">Adhaeretor mobilis</name>
    <dbReference type="NCBI Taxonomy" id="1930276"/>
    <lineage>
        <taxon>Bacteria</taxon>
        <taxon>Pseudomonadati</taxon>
        <taxon>Planctomycetota</taxon>
        <taxon>Planctomycetia</taxon>
        <taxon>Pirellulales</taxon>
        <taxon>Lacipirellulaceae</taxon>
        <taxon>Adhaeretor</taxon>
    </lineage>
</organism>
<keyword evidence="2" id="KW-1185">Reference proteome</keyword>
<sequence length="351" mass="36099">MRIKLLVALTFVTGVALQQHSIADEEFSLVINPFTGAASLRNDATTAVDLDGYYVTSAGSPVLNPGAWSSLAGNSVTGWTNTASGGDRLGEVNLFGSLAIAGGESASIGNPYTAFSPVTFGAAEPALRNLDFSYTLADESSARIGDVEFSARNTIVLVVDPVTGNASLENQSSFNVNIDSYLVTSTAGVLDTVGWSPLASADTAWTSATGAVNRLAEGNLFSSTTLTANGGSLALGSPIDPALLNDETDLSLDFTAEGIGTIAGGVLFAAAATSADFDNDGNVDSDDLNGPTDGWQARYGSDLNGSGFLSWQRQFEGSASLAPTTTAVPEPTSIILVLSASLIFSANRRQR</sequence>
<dbReference type="InterPro" id="IPR013424">
    <property type="entry name" value="Ice-binding_C"/>
</dbReference>
<evidence type="ECO:0000313" key="1">
    <source>
        <dbReference type="EMBL" id="QDS96930.1"/>
    </source>
</evidence>
<dbReference type="Proteomes" id="UP000319852">
    <property type="component" value="Chromosome"/>
</dbReference>
<dbReference type="NCBIfam" id="TIGR02595">
    <property type="entry name" value="PEP_CTERM"/>
    <property type="match status" value="1"/>
</dbReference>
<dbReference type="OrthoDB" id="279859at2"/>
<reference evidence="1 2" key="1">
    <citation type="submission" date="2019-02" db="EMBL/GenBank/DDBJ databases">
        <title>Deep-cultivation of Planctomycetes and their phenomic and genomic characterization uncovers novel biology.</title>
        <authorList>
            <person name="Wiegand S."/>
            <person name="Jogler M."/>
            <person name="Boedeker C."/>
            <person name="Pinto D."/>
            <person name="Vollmers J."/>
            <person name="Rivas-Marin E."/>
            <person name="Kohn T."/>
            <person name="Peeters S.H."/>
            <person name="Heuer A."/>
            <person name="Rast P."/>
            <person name="Oberbeckmann S."/>
            <person name="Bunk B."/>
            <person name="Jeske O."/>
            <person name="Meyerdierks A."/>
            <person name="Storesund J.E."/>
            <person name="Kallscheuer N."/>
            <person name="Luecker S."/>
            <person name="Lage O.M."/>
            <person name="Pohl T."/>
            <person name="Merkel B.J."/>
            <person name="Hornburger P."/>
            <person name="Mueller R.-W."/>
            <person name="Bruemmer F."/>
            <person name="Labrenz M."/>
            <person name="Spormann A.M."/>
            <person name="Op den Camp H."/>
            <person name="Overmann J."/>
            <person name="Amann R."/>
            <person name="Jetten M.S.M."/>
            <person name="Mascher T."/>
            <person name="Medema M.H."/>
            <person name="Devos D.P."/>
            <person name="Kaster A.-K."/>
            <person name="Ovreas L."/>
            <person name="Rohde M."/>
            <person name="Galperin M.Y."/>
            <person name="Jogler C."/>
        </authorList>
    </citation>
    <scope>NUCLEOTIDE SEQUENCE [LARGE SCALE GENOMIC DNA]</scope>
    <source>
        <strain evidence="1 2">HG15A2</strain>
    </source>
</reference>
<dbReference type="KEGG" id="amob:HG15A2_01890"/>
<dbReference type="AlphaFoldDB" id="A0A517MPX2"/>
<dbReference type="RefSeq" id="WP_145056917.1">
    <property type="nucleotide sequence ID" value="NZ_CP036263.1"/>
</dbReference>